<organism evidence="6 7">
    <name type="scientific">Plectus sambesii</name>
    <dbReference type="NCBI Taxonomy" id="2011161"/>
    <lineage>
        <taxon>Eukaryota</taxon>
        <taxon>Metazoa</taxon>
        <taxon>Ecdysozoa</taxon>
        <taxon>Nematoda</taxon>
        <taxon>Chromadorea</taxon>
        <taxon>Plectida</taxon>
        <taxon>Plectina</taxon>
        <taxon>Plectoidea</taxon>
        <taxon>Plectidae</taxon>
        <taxon>Plectus</taxon>
    </lineage>
</organism>
<name>A0A914UH63_9BILA</name>
<feature type="transmembrane region" description="Helical" evidence="3">
    <location>
        <begin position="301"/>
        <end position="319"/>
    </location>
</feature>
<dbReference type="GO" id="GO:0016020">
    <property type="term" value="C:membrane"/>
    <property type="evidence" value="ECO:0007669"/>
    <property type="project" value="UniProtKB-SubCell"/>
</dbReference>
<evidence type="ECO:0000256" key="2">
    <source>
        <dbReference type="ARBA" id="ARBA00023136"/>
    </source>
</evidence>
<feature type="transmembrane region" description="Helical" evidence="3">
    <location>
        <begin position="411"/>
        <end position="431"/>
    </location>
</feature>
<keyword evidence="2 3" id="KW-0472">Membrane</keyword>
<feature type="domain" description="Neurotransmitter-gated ion-channel ligand-binding" evidence="5">
    <location>
        <begin position="83"/>
        <end position="242"/>
    </location>
</feature>
<accession>A0A914UH63</accession>
<evidence type="ECO:0000313" key="7">
    <source>
        <dbReference type="WBParaSite" id="PSAMB.scaffold1002size37359.g10187.t1"/>
    </source>
</evidence>
<protein>
    <submittedName>
        <fullName evidence="7">Neurotransmitter-gated ion-channel ligand-binding domain-containing protein</fullName>
    </submittedName>
</protein>
<dbReference type="Proteomes" id="UP000887566">
    <property type="component" value="Unplaced"/>
</dbReference>
<comment type="subcellular location">
    <subcellularLocation>
        <location evidence="1">Membrane</location>
        <topology evidence="1">Multi-pass membrane protein</topology>
    </subcellularLocation>
</comment>
<dbReference type="InterPro" id="IPR038050">
    <property type="entry name" value="Neuro_actylchol_rec"/>
</dbReference>
<reference evidence="7" key="1">
    <citation type="submission" date="2022-11" db="UniProtKB">
        <authorList>
            <consortium name="WormBaseParasite"/>
        </authorList>
    </citation>
    <scope>IDENTIFICATION</scope>
</reference>
<proteinExistence type="predicted"/>
<keyword evidence="4" id="KW-0732">Signal</keyword>
<dbReference type="PROSITE" id="PS00236">
    <property type="entry name" value="NEUROTR_ION_CHANNEL"/>
    <property type="match status" value="1"/>
</dbReference>
<keyword evidence="6" id="KW-1185">Reference proteome</keyword>
<evidence type="ECO:0000259" key="5">
    <source>
        <dbReference type="Pfam" id="PF02931"/>
    </source>
</evidence>
<evidence type="ECO:0000256" key="3">
    <source>
        <dbReference type="SAM" id="Phobius"/>
    </source>
</evidence>
<evidence type="ECO:0000256" key="1">
    <source>
        <dbReference type="ARBA" id="ARBA00004141"/>
    </source>
</evidence>
<dbReference type="GO" id="GO:0004888">
    <property type="term" value="F:transmembrane signaling receptor activity"/>
    <property type="evidence" value="ECO:0007669"/>
    <property type="project" value="InterPro"/>
</dbReference>
<feature type="chain" id="PRO_5037341575" evidence="4">
    <location>
        <begin position="31"/>
        <end position="433"/>
    </location>
</feature>
<keyword evidence="3" id="KW-1133">Transmembrane helix</keyword>
<dbReference type="InterPro" id="IPR018000">
    <property type="entry name" value="Neurotransmitter_ion_chnl_CS"/>
</dbReference>
<evidence type="ECO:0000313" key="6">
    <source>
        <dbReference type="Proteomes" id="UP000887566"/>
    </source>
</evidence>
<dbReference type="GO" id="GO:0005230">
    <property type="term" value="F:extracellular ligand-gated monoatomic ion channel activity"/>
    <property type="evidence" value="ECO:0007669"/>
    <property type="project" value="InterPro"/>
</dbReference>
<dbReference type="SUPFAM" id="SSF63712">
    <property type="entry name" value="Nicotinic receptor ligand binding domain-like"/>
    <property type="match status" value="1"/>
</dbReference>
<keyword evidence="3" id="KW-0812">Transmembrane</keyword>
<dbReference type="InterPro" id="IPR036734">
    <property type="entry name" value="Neur_chan_lig-bd_sf"/>
</dbReference>
<dbReference type="Pfam" id="PF02931">
    <property type="entry name" value="Neur_chan_LBD"/>
    <property type="match status" value="1"/>
</dbReference>
<dbReference type="AlphaFoldDB" id="A0A914UH63"/>
<sequence length="433" mass="49772">MTDRRALVGGLSLSIMILLLCSLLIARASAQLDTECKWRQNISDVEELAHHKYQVLEDCLFYKLSQDADREQGKGNALMMLPPTISSSDILTVDVLDVTVRQMWMNEVWKEMHVNGYMTMSWKDRRLRWDVSDWKTDTLNVKSYGRLWVPDINSDKHQTSMQASDYTTYQNINAKNTGNVTARLEFRMQAQCEIDFTKYPEDDKYCCFTLQSHLYPYYIKYFLAKGERNVDYKNMRTNWDITDVTVKVLPDPDDRKTQTLELCIASSRKSATLRIELTIPMVISAILVLVAPFFGRFQQQLYVKLFAILLQFLCFQYLADKTPQIGFGDTVPNIYKFYEFTLATTVISLLITLIVAAAARVDRKLPPAHRYTLLAAALNTNLCCAADNSDPTENKEGHGNYQRDWMQIHCAINNVLSLFIVIAYFIGVIILSV</sequence>
<dbReference type="WBParaSite" id="PSAMB.scaffold1002size37359.g10187.t1">
    <property type="protein sequence ID" value="PSAMB.scaffold1002size37359.g10187.t1"/>
    <property type="gene ID" value="PSAMB.scaffold1002size37359.g10187"/>
</dbReference>
<feature type="signal peptide" evidence="4">
    <location>
        <begin position="1"/>
        <end position="30"/>
    </location>
</feature>
<dbReference type="PANTHER" id="PTHR18945">
    <property type="entry name" value="NEUROTRANSMITTER GATED ION CHANNEL"/>
    <property type="match status" value="1"/>
</dbReference>
<dbReference type="Gene3D" id="2.70.170.10">
    <property type="entry name" value="Neurotransmitter-gated ion-channel ligand-binding domain"/>
    <property type="match status" value="1"/>
</dbReference>
<dbReference type="InterPro" id="IPR006202">
    <property type="entry name" value="Neur_chan_lig-bd"/>
</dbReference>
<evidence type="ECO:0000256" key="4">
    <source>
        <dbReference type="SAM" id="SignalP"/>
    </source>
</evidence>
<feature type="transmembrane region" description="Helical" evidence="3">
    <location>
        <begin position="277"/>
        <end position="294"/>
    </location>
</feature>
<dbReference type="FunFam" id="2.70.170.10:FF:000056">
    <property type="entry name" value="Ligand-Gated ion Channel"/>
    <property type="match status" value="1"/>
</dbReference>
<dbReference type="InterPro" id="IPR006201">
    <property type="entry name" value="Neur_channel"/>
</dbReference>
<feature type="transmembrane region" description="Helical" evidence="3">
    <location>
        <begin position="339"/>
        <end position="361"/>
    </location>
</feature>
<dbReference type="Gene3D" id="1.20.58.390">
    <property type="entry name" value="Neurotransmitter-gated ion-channel transmembrane domain"/>
    <property type="match status" value="1"/>
</dbReference>